<evidence type="ECO:0000256" key="3">
    <source>
        <dbReference type="ARBA" id="ARBA00022723"/>
    </source>
</evidence>
<evidence type="ECO:0000256" key="5">
    <source>
        <dbReference type="RuleBase" id="RU004466"/>
    </source>
</evidence>
<evidence type="ECO:0000256" key="2">
    <source>
        <dbReference type="ARBA" id="ARBA00022679"/>
    </source>
</evidence>
<sequence>MERYKVYKEKLLEVLPKYIDFASDRVFDCSDIGPELEDHVRFLIEFTVTGGKFIRACILIDTYLQLSKTEEIPEDVLFCAWSVEVLQAAYLTADDIIDVATLRRGKLPFYKTPMATKTELTKMGKSADIKQPDVGLTAFIDAWILETASYETITFVEKKLLKQIRFLDKKSAFPDEIFDYFFDYPLLDVLMYCGRMTELGECLDCRHEALSRAMGSCVSASFSQVKKIHIHKTSFYTFYLPYALGVVLYLYHHPEDVDHVLKEVPGAIKVRPGVAAETKDIATGIDVACVCLGRLFQMQDDFFDLFCPPEKLGKVGTDIQEGKASWLLCYALDSPLLTESMRKVLADNIGNSDADCRAVRNVYEAVEVEKGYKTELKKISDKISTALKPVDERFSEPLLILLRYIVGRDY</sequence>
<proteinExistence type="inferred from homology"/>
<comment type="cofactor">
    <cofactor evidence="1">
        <name>Mg(2+)</name>
        <dbReference type="ChEBI" id="CHEBI:18420"/>
    </cofactor>
</comment>
<name>A0ABQ5K537_9EUKA</name>
<accession>A0ABQ5K537</accession>
<dbReference type="PROSITE" id="PS00444">
    <property type="entry name" value="POLYPRENYL_SYNTHASE_2"/>
    <property type="match status" value="1"/>
</dbReference>
<comment type="similarity">
    <text evidence="5">Belongs to the FPP/GGPP synthase family.</text>
</comment>
<dbReference type="PANTHER" id="PTHR11525">
    <property type="entry name" value="FARNESYL-PYROPHOSPHATE SYNTHETASE"/>
    <property type="match status" value="1"/>
</dbReference>
<dbReference type="InterPro" id="IPR000092">
    <property type="entry name" value="Polyprenyl_synt"/>
</dbReference>
<dbReference type="EMBL" id="BQXS01012763">
    <property type="protein sequence ID" value="GKT27701.1"/>
    <property type="molecule type" value="Genomic_DNA"/>
</dbReference>
<dbReference type="SUPFAM" id="SSF48576">
    <property type="entry name" value="Terpenoid synthases"/>
    <property type="match status" value="1"/>
</dbReference>
<dbReference type="Proteomes" id="UP001057375">
    <property type="component" value="Unassembled WGS sequence"/>
</dbReference>
<evidence type="ECO:0000313" key="6">
    <source>
        <dbReference type="EMBL" id="GKT27701.1"/>
    </source>
</evidence>
<keyword evidence="7" id="KW-1185">Reference proteome</keyword>
<dbReference type="InterPro" id="IPR039702">
    <property type="entry name" value="FPS1-like"/>
</dbReference>
<dbReference type="Pfam" id="PF00348">
    <property type="entry name" value="polyprenyl_synt"/>
    <property type="match status" value="2"/>
</dbReference>
<evidence type="ECO:0000256" key="1">
    <source>
        <dbReference type="ARBA" id="ARBA00001946"/>
    </source>
</evidence>
<keyword evidence="4" id="KW-0460">Magnesium</keyword>
<protein>
    <submittedName>
        <fullName evidence="6">Multi-domain containing protein</fullName>
    </submittedName>
</protein>
<organism evidence="6 7">
    <name type="scientific">Aduncisulcus paluster</name>
    <dbReference type="NCBI Taxonomy" id="2918883"/>
    <lineage>
        <taxon>Eukaryota</taxon>
        <taxon>Metamonada</taxon>
        <taxon>Carpediemonas-like organisms</taxon>
        <taxon>Aduncisulcus</taxon>
    </lineage>
</organism>
<dbReference type="InterPro" id="IPR008949">
    <property type="entry name" value="Isoprenoid_synthase_dom_sf"/>
</dbReference>
<keyword evidence="3" id="KW-0479">Metal-binding</keyword>
<comment type="caution">
    <text evidence="6">The sequence shown here is derived from an EMBL/GenBank/DDBJ whole genome shotgun (WGS) entry which is preliminary data.</text>
</comment>
<evidence type="ECO:0000256" key="4">
    <source>
        <dbReference type="ARBA" id="ARBA00022842"/>
    </source>
</evidence>
<dbReference type="PANTHER" id="PTHR11525:SF0">
    <property type="entry name" value="FARNESYL PYROPHOSPHATE SYNTHASE"/>
    <property type="match status" value="1"/>
</dbReference>
<keyword evidence="2 5" id="KW-0808">Transferase</keyword>
<gene>
    <name evidence="6" type="ORF">ADUPG1_013978</name>
</gene>
<dbReference type="InterPro" id="IPR033749">
    <property type="entry name" value="Polyprenyl_synt_CS"/>
</dbReference>
<dbReference type="Gene3D" id="1.10.600.10">
    <property type="entry name" value="Farnesyl Diphosphate Synthase"/>
    <property type="match status" value="1"/>
</dbReference>
<evidence type="ECO:0000313" key="7">
    <source>
        <dbReference type="Proteomes" id="UP001057375"/>
    </source>
</evidence>
<reference evidence="6" key="1">
    <citation type="submission" date="2022-03" db="EMBL/GenBank/DDBJ databases">
        <title>Draft genome sequence of Aduncisulcus paluster, a free-living microaerophilic Fornicata.</title>
        <authorList>
            <person name="Yuyama I."/>
            <person name="Kume K."/>
            <person name="Tamura T."/>
            <person name="Inagaki Y."/>
            <person name="Hashimoto T."/>
        </authorList>
    </citation>
    <scope>NUCLEOTIDE SEQUENCE</scope>
    <source>
        <strain evidence="6">NY0171</strain>
    </source>
</reference>